<protein>
    <submittedName>
        <fullName evidence="2">Pyridoxamine 5'-phosphate oxidase-related, FMN-binding protein</fullName>
    </submittedName>
</protein>
<dbReference type="Pfam" id="PF16242">
    <property type="entry name" value="Pyrid_ox_like"/>
    <property type="match status" value="1"/>
</dbReference>
<sequence>MAEMDKEERVWELIRKIGICMLGSRDGEALRSRPMAAYFDRAAHIIYFLTDADSHKKEELGRDPHVVLAFADTSSQTYLSVSGIAEVMDDRDKVRELWSTPAKAWWKSPDDPNIRILKVVPQDAQYWDSPGTIISYVKMAAAAMSSARPAMGENAKVNF</sequence>
<dbReference type="HOGENOM" id="CLU_091428_1_1_5"/>
<name>Q11C56_CHESB</name>
<dbReference type="OrthoDB" id="1432662at2"/>
<dbReference type="KEGG" id="mes:Meso_3651"/>
<evidence type="ECO:0000313" key="2">
    <source>
        <dbReference type="EMBL" id="ABG65019.1"/>
    </source>
</evidence>
<dbReference type="InterPro" id="IPR052917">
    <property type="entry name" value="Stress-Dev_Protein"/>
</dbReference>
<gene>
    <name evidence="2" type="ordered locus">Meso_3651</name>
</gene>
<reference evidence="2" key="1">
    <citation type="submission" date="2006-06" db="EMBL/GenBank/DDBJ databases">
        <title>Complete sequence of chromosome of Chelativorans sp. BNC1.</title>
        <authorList>
            <consortium name="US DOE Joint Genome Institute"/>
            <person name="Copeland A."/>
            <person name="Lucas S."/>
            <person name="Lapidus A."/>
            <person name="Barry K."/>
            <person name="Detter J.C."/>
            <person name="Glavina del Rio T."/>
            <person name="Hammon N."/>
            <person name="Israni S."/>
            <person name="Dalin E."/>
            <person name="Tice H."/>
            <person name="Pitluck S."/>
            <person name="Chertkov O."/>
            <person name="Brettin T."/>
            <person name="Bruce D."/>
            <person name="Han C."/>
            <person name="Tapia R."/>
            <person name="Gilna P."/>
            <person name="Schmutz J."/>
            <person name="Larimer F."/>
            <person name="Land M."/>
            <person name="Hauser L."/>
            <person name="Kyrpides N."/>
            <person name="Mikhailova N."/>
            <person name="Richardson P."/>
        </authorList>
    </citation>
    <scope>NUCLEOTIDE SEQUENCE</scope>
    <source>
        <strain evidence="2">BNC1</strain>
    </source>
</reference>
<dbReference type="PANTHER" id="PTHR34818">
    <property type="entry name" value="PROTEIN BLI-3"/>
    <property type="match status" value="1"/>
</dbReference>
<evidence type="ECO:0000259" key="1">
    <source>
        <dbReference type="Pfam" id="PF16242"/>
    </source>
</evidence>
<accession>Q11C56</accession>
<feature type="domain" description="General stress protein FMN-binding split barrel" evidence="1">
    <location>
        <begin position="5"/>
        <end position="146"/>
    </location>
</feature>
<dbReference type="InterPro" id="IPR012349">
    <property type="entry name" value="Split_barrel_FMN-bd"/>
</dbReference>
<dbReference type="AlphaFoldDB" id="Q11C56"/>
<dbReference type="PANTHER" id="PTHR34818:SF1">
    <property type="entry name" value="PROTEIN BLI-3"/>
    <property type="match status" value="1"/>
</dbReference>
<organism evidence="2">
    <name type="scientific">Chelativorans sp. (strain BNC1)</name>
    <dbReference type="NCBI Taxonomy" id="266779"/>
    <lineage>
        <taxon>Bacteria</taxon>
        <taxon>Pseudomonadati</taxon>
        <taxon>Pseudomonadota</taxon>
        <taxon>Alphaproteobacteria</taxon>
        <taxon>Hyphomicrobiales</taxon>
        <taxon>Phyllobacteriaceae</taxon>
        <taxon>Chelativorans</taxon>
    </lineage>
</organism>
<dbReference type="Gene3D" id="2.30.110.10">
    <property type="entry name" value="Electron Transport, Fmn-binding Protein, Chain A"/>
    <property type="match status" value="1"/>
</dbReference>
<dbReference type="SUPFAM" id="SSF50475">
    <property type="entry name" value="FMN-binding split barrel"/>
    <property type="match status" value="1"/>
</dbReference>
<dbReference type="InterPro" id="IPR038725">
    <property type="entry name" value="YdaG_split_barrel_FMN-bd"/>
</dbReference>
<dbReference type="EMBL" id="CP000390">
    <property type="protein sequence ID" value="ABG65019.1"/>
    <property type="molecule type" value="Genomic_DNA"/>
</dbReference>
<dbReference type="eggNOG" id="COG3871">
    <property type="taxonomic scope" value="Bacteria"/>
</dbReference>
<dbReference type="STRING" id="266779.Meso_3651"/>
<proteinExistence type="predicted"/>